<dbReference type="GO" id="GO:0005886">
    <property type="term" value="C:plasma membrane"/>
    <property type="evidence" value="ECO:0007669"/>
    <property type="project" value="TreeGrafter"/>
</dbReference>
<dbReference type="GO" id="GO:0043709">
    <property type="term" value="P:cell adhesion involved in single-species biofilm formation"/>
    <property type="evidence" value="ECO:0007669"/>
    <property type="project" value="TreeGrafter"/>
</dbReference>
<keyword evidence="2" id="KW-1133">Transmembrane helix</keyword>
<evidence type="ECO:0000256" key="1">
    <source>
        <dbReference type="ARBA" id="ARBA00012528"/>
    </source>
</evidence>
<accession>C0QIN4</accession>
<dbReference type="NCBIfam" id="TIGR00254">
    <property type="entry name" value="GGDEF"/>
    <property type="match status" value="1"/>
</dbReference>
<dbReference type="SUPFAM" id="SSF158472">
    <property type="entry name" value="HAMP domain-like"/>
    <property type="match status" value="1"/>
</dbReference>
<dbReference type="EC" id="2.7.7.65" evidence="1"/>
<feature type="domain" description="GGDEF" evidence="4">
    <location>
        <begin position="264"/>
        <end position="418"/>
    </location>
</feature>
<dbReference type="EMBL" id="CP001087">
    <property type="protein sequence ID" value="ACN17978.1"/>
    <property type="molecule type" value="Genomic_DNA"/>
</dbReference>
<evidence type="ECO:0000259" key="4">
    <source>
        <dbReference type="PROSITE" id="PS50887"/>
    </source>
</evidence>
<dbReference type="InterPro" id="IPR043128">
    <property type="entry name" value="Rev_trsase/Diguanyl_cyclase"/>
</dbReference>
<dbReference type="CDD" id="cd01949">
    <property type="entry name" value="GGDEF"/>
    <property type="match status" value="1"/>
</dbReference>
<dbReference type="GO" id="GO:0007165">
    <property type="term" value="P:signal transduction"/>
    <property type="evidence" value="ECO:0007669"/>
    <property type="project" value="InterPro"/>
</dbReference>
<evidence type="ECO:0000259" key="3">
    <source>
        <dbReference type="PROSITE" id="PS50885"/>
    </source>
</evidence>
<dbReference type="InterPro" id="IPR029787">
    <property type="entry name" value="Nucleotide_cyclase"/>
</dbReference>
<dbReference type="PANTHER" id="PTHR45138">
    <property type="entry name" value="REGULATORY COMPONENTS OF SENSORY TRANSDUCTION SYSTEM"/>
    <property type="match status" value="1"/>
</dbReference>
<dbReference type="SMART" id="SM00304">
    <property type="entry name" value="HAMP"/>
    <property type="match status" value="1"/>
</dbReference>
<evidence type="ECO:0000256" key="2">
    <source>
        <dbReference type="SAM" id="Phobius"/>
    </source>
</evidence>
<dbReference type="SMART" id="SM00267">
    <property type="entry name" value="GGDEF"/>
    <property type="match status" value="1"/>
</dbReference>
<feature type="domain" description="HAMP" evidence="3">
    <location>
        <begin position="183"/>
        <end position="235"/>
    </location>
</feature>
<evidence type="ECO:0000313" key="6">
    <source>
        <dbReference type="Proteomes" id="UP000000442"/>
    </source>
</evidence>
<dbReference type="PROSITE" id="PS50885">
    <property type="entry name" value="HAMP"/>
    <property type="match status" value="1"/>
</dbReference>
<evidence type="ECO:0000313" key="5">
    <source>
        <dbReference type="EMBL" id="ACN17978.1"/>
    </source>
</evidence>
<dbReference type="AlphaFoldDB" id="C0QIN4"/>
<dbReference type="PROSITE" id="PS50887">
    <property type="entry name" value="GGDEF"/>
    <property type="match status" value="1"/>
</dbReference>
<dbReference type="InterPro" id="IPR000160">
    <property type="entry name" value="GGDEF_dom"/>
</dbReference>
<dbReference type="HOGENOM" id="CLU_628158_0_0_7"/>
<dbReference type="eggNOG" id="COG3850">
    <property type="taxonomic scope" value="Bacteria"/>
</dbReference>
<dbReference type="Pfam" id="PF00672">
    <property type="entry name" value="HAMP"/>
    <property type="match status" value="1"/>
</dbReference>
<dbReference type="Proteomes" id="UP000000442">
    <property type="component" value="Chromosome"/>
</dbReference>
<keyword evidence="2" id="KW-0812">Transmembrane</keyword>
<sequence length="421" mass="47873">MIIIAFFSFFSLKEADQVNRNFIEHDLVLLETADKLVDELLAQELYGRRYTILKNSEMLDAFWDQSKAFDKLVTVIQRLPDPYNGPACRLSILHEEFNLYYQVWFKEIENSSDIRADENDIIIKNKLDELICFVQTVVKDTKKSQNHLVLKTENKARKTIQIIVLLSGIGILIGIVIVSFITRNISRSIKQLKIATMRISKGKYDHLPQVNTKDELGELAGAFKKMARRLAQLEEMSLDASPLTRLPGGVAIENVLKKRLETDRPLAFALIDLDNFKSYNDKYGYAKGNEIITSSAKIIESAIVEHGTKEDFVGHIGGDDFAVVTTPEKYISICKAIIDTFDKKIVNFYDSEDIKKGRIISKNRQGETMEFPIMTISIAVILTSETKQLNQFEIGEMAAELKKYAKSLPGSVFVVNRRETQ</sequence>
<dbReference type="CDD" id="cd06225">
    <property type="entry name" value="HAMP"/>
    <property type="match status" value="1"/>
</dbReference>
<proteinExistence type="predicted"/>
<keyword evidence="6" id="KW-1185">Reference proteome</keyword>
<dbReference type="InterPro" id="IPR050469">
    <property type="entry name" value="Diguanylate_Cyclase"/>
</dbReference>
<dbReference type="GO" id="GO:0052621">
    <property type="term" value="F:diguanylate cyclase activity"/>
    <property type="evidence" value="ECO:0007669"/>
    <property type="project" value="UniProtKB-EC"/>
</dbReference>
<name>C0QIN4_DESAH</name>
<dbReference type="Gene3D" id="6.10.340.10">
    <property type="match status" value="1"/>
</dbReference>
<dbReference type="KEGG" id="dat:HRM2_49300"/>
<dbReference type="eggNOG" id="COG2199">
    <property type="taxonomic scope" value="Bacteria"/>
</dbReference>
<gene>
    <name evidence="5" type="ordered locus">HRM2_49300</name>
</gene>
<feature type="transmembrane region" description="Helical" evidence="2">
    <location>
        <begin position="160"/>
        <end position="181"/>
    </location>
</feature>
<dbReference type="GO" id="GO:1902201">
    <property type="term" value="P:negative regulation of bacterial-type flagellum-dependent cell motility"/>
    <property type="evidence" value="ECO:0007669"/>
    <property type="project" value="TreeGrafter"/>
</dbReference>
<dbReference type="STRING" id="177437.HRM2_49300"/>
<protein>
    <recommendedName>
        <fullName evidence="1">diguanylate cyclase</fullName>
        <ecNumber evidence="1">2.7.7.65</ecNumber>
    </recommendedName>
</protein>
<keyword evidence="2" id="KW-0472">Membrane</keyword>
<organism evidence="5 6">
    <name type="scientific">Desulforapulum autotrophicum (strain ATCC 43914 / DSM 3382 / VKM B-1955 / HRM2)</name>
    <name type="common">Desulfobacterium autotrophicum</name>
    <dbReference type="NCBI Taxonomy" id="177437"/>
    <lineage>
        <taxon>Bacteria</taxon>
        <taxon>Pseudomonadati</taxon>
        <taxon>Thermodesulfobacteriota</taxon>
        <taxon>Desulfobacteria</taxon>
        <taxon>Desulfobacterales</taxon>
        <taxon>Desulfobacteraceae</taxon>
        <taxon>Desulforapulum</taxon>
    </lineage>
</organism>
<reference evidence="5 6" key="1">
    <citation type="journal article" date="2009" name="Environ. Microbiol.">
        <title>Genome sequence of Desulfobacterium autotrophicum HRM2, a marine sulfate reducer oxidizing organic carbon completely to carbon dioxide.</title>
        <authorList>
            <person name="Strittmatter A.W."/>
            <person name="Liesegang H."/>
            <person name="Rabus R."/>
            <person name="Decker I."/>
            <person name="Amann J."/>
            <person name="Andres S."/>
            <person name="Henne A."/>
            <person name="Fricke W.F."/>
            <person name="Martinez-Arias R."/>
            <person name="Bartels D."/>
            <person name="Goesmann A."/>
            <person name="Krause L."/>
            <person name="Puehler A."/>
            <person name="Klenk H.P."/>
            <person name="Richter M."/>
            <person name="Schuler M."/>
            <person name="Gloeckner F.O."/>
            <person name="Meyerdierks A."/>
            <person name="Gottschalk G."/>
            <person name="Amann R."/>
        </authorList>
    </citation>
    <scope>NUCLEOTIDE SEQUENCE [LARGE SCALE GENOMIC DNA]</scope>
    <source>
        <strain evidence="6">ATCC 43914 / DSM 3382 / HRM2</strain>
    </source>
</reference>
<dbReference type="SUPFAM" id="SSF55073">
    <property type="entry name" value="Nucleotide cyclase"/>
    <property type="match status" value="1"/>
</dbReference>
<dbReference type="Gene3D" id="3.30.70.270">
    <property type="match status" value="1"/>
</dbReference>
<dbReference type="PANTHER" id="PTHR45138:SF6">
    <property type="entry name" value="DIGUANYLATE CYCLASE DGCN"/>
    <property type="match status" value="1"/>
</dbReference>
<dbReference type="InterPro" id="IPR003660">
    <property type="entry name" value="HAMP_dom"/>
</dbReference>
<dbReference type="Pfam" id="PF00990">
    <property type="entry name" value="GGDEF"/>
    <property type="match status" value="1"/>
</dbReference>